<dbReference type="KEGG" id="samy:DB32_006817"/>
<evidence type="ECO:0000259" key="1">
    <source>
        <dbReference type="Pfam" id="PF00534"/>
    </source>
</evidence>
<keyword evidence="3" id="KW-1185">Reference proteome</keyword>
<dbReference type="STRING" id="927083.DB32_006817"/>
<dbReference type="InterPro" id="IPR001296">
    <property type="entry name" value="Glyco_trans_1"/>
</dbReference>
<dbReference type="SUPFAM" id="SSF53756">
    <property type="entry name" value="UDP-Glycosyltransferase/glycogen phosphorylase"/>
    <property type="match status" value="1"/>
</dbReference>
<evidence type="ECO:0000313" key="3">
    <source>
        <dbReference type="Proteomes" id="UP000034883"/>
    </source>
</evidence>
<sequence length="257" mass="29256">MPSHDAIESDVMILHVDQWTYHEPAKRFLFLRMRDAYRGPKIVINHGCNMVDGCSSAQMRELIGDCHMVANSKTAHELWAVPSSTYIHHGMSAEEWPATDYANHNVLHVQPFSQQHGKCRNVAAIPRAEERVPVTWVGRDVKFASFTKYRQFLRSSSIFFHPSYASANPRARTEAMLTGLAIVTTDSHGESEYIRNGVNGFCSNDMDELLDHLEYLYRHPREVRRIGRAGRATAQELFGINGYIDRWNALLARVVGL</sequence>
<dbReference type="PANTHER" id="PTHR12526">
    <property type="entry name" value="GLYCOSYLTRANSFERASE"/>
    <property type="match status" value="1"/>
</dbReference>
<dbReference type="AlphaFoldDB" id="A0A0F6W7S4"/>
<feature type="domain" description="Glycosyl transferase family 1" evidence="1">
    <location>
        <begin position="140"/>
        <end position="232"/>
    </location>
</feature>
<name>A0A0F6W7S4_9BACT</name>
<gene>
    <name evidence="2" type="ORF">DB32_006817</name>
</gene>
<evidence type="ECO:0000313" key="2">
    <source>
        <dbReference type="EMBL" id="AKF09668.1"/>
    </source>
</evidence>
<keyword evidence="2" id="KW-0808">Transferase</keyword>
<reference evidence="2 3" key="1">
    <citation type="submission" date="2015-03" db="EMBL/GenBank/DDBJ databases">
        <title>Genome assembly of Sandaracinus amylolyticus DSM 53668.</title>
        <authorList>
            <person name="Sharma G."/>
            <person name="Subramanian S."/>
        </authorList>
    </citation>
    <scope>NUCLEOTIDE SEQUENCE [LARGE SCALE GENOMIC DNA]</scope>
    <source>
        <strain evidence="2 3">DSM 53668</strain>
    </source>
</reference>
<dbReference type="Pfam" id="PF00534">
    <property type="entry name" value="Glycos_transf_1"/>
    <property type="match status" value="1"/>
</dbReference>
<accession>A0A0F6W7S4</accession>
<dbReference type="EMBL" id="CP011125">
    <property type="protein sequence ID" value="AKF09668.1"/>
    <property type="molecule type" value="Genomic_DNA"/>
</dbReference>
<dbReference type="Proteomes" id="UP000034883">
    <property type="component" value="Chromosome"/>
</dbReference>
<dbReference type="Gene3D" id="3.40.50.2000">
    <property type="entry name" value="Glycogen Phosphorylase B"/>
    <property type="match status" value="1"/>
</dbReference>
<organism evidence="2 3">
    <name type="scientific">Sandaracinus amylolyticus</name>
    <dbReference type="NCBI Taxonomy" id="927083"/>
    <lineage>
        <taxon>Bacteria</taxon>
        <taxon>Pseudomonadati</taxon>
        <taxon>Myxococcota</taxon>
        <taxon>Polyangia</taxon>
        <taxon>Polyangiales</taxon>
        <taxon>Sandaracinaceae</taxon>
        <taxon>Sandaracinus</taxon>
    </lineage>
</organism>
<proteinExistence type="predicted"/>
<protein>
    <submittedName>
        <fullName evidence="2">Glycosyltransferase</fullName>
    </submittedName>
</protein>
<dbReference type="GO" id="GO:0016757">
    <property type="term" value="F:glycosyltransferase activity"/>
    <property type="evidence" value="ECO:0007669"/>
    <property type="project" value="InterPro"/>
</dbReference>